<accession>A0A1Y1QGJ2</accession>
<evidence type="ECO:0000256" key="1">
    <source>
        <dbReference type="SAM" id="Phobius"/>
    </source>
</evidence>
<keyword evidence="1" id="KW-0812">Transmembrane</keyword>
<evidence type="ECO:0000313" key="2">
    <source>
        <dbReference type="EMBL" id="OQX04969.1"/>
    </source>
</evidence>
<organism evidence="2 3">
    <name type="scientific">Thiothrix lacustris</name>
    <dbReference type="NCBI Taxonomy" id="525917"/>
    <lineage>
        <taxon>Bacteria</taxon>
        <taxon>Pseudomonadati</taxon>
        <taxon>Pseudomonadota</taxon>
        <taxon>Gammaproteobacteria</taxon>
        <taxon>Thiotrichales</taxon>
        <taxon>Thiotrichaceae</taxon>
        <taxon>Thiothrix</taxon>
    </lineage>
</organism>
<dbReference type="EMBL" id="MTEJ01000312">
    <property type="protein sequence ID" value="OQX04969.1"/>
    <property type="molecule type" value="Genomic_DNA"/>
</dbReference>
<dbReference type="Proteomes" id="UP000192491">
    <property type="component" value="Unassembled WGS sequence"/>
</dbReference>
<protein>
    <submittedName>
        <fullName evidence="2">Uncharacterized protein</fullName>
    </submittedName>
</protein>
<evidence type="ECO:0000313" key="3">
    <source>
        <dbReference type="Proteomes" id="UP000192491"/>
    </source>
</evidence>
<dbReference type="AlphaFoldDB" id="A0A1Y1QGJ2"/>
<sequence length="214" mass="24079">MALSAALVGLFAWWFQAPWWLLGSYALAAVLIAFTVPLLYRWFGYKKQDEALWLHARNLREHATLMQRLDNARKSLVELQIDGGVKQANILTDILDDYRSVVETRFIGKQFAPITYLNAARSVQEHVVQNLTDMVAVGHSLAGLNRQAAQSNLHQEQQQRITTLLAENDKFFTALNETAVEVANIRSVSQFERLDTLARLVSLAQTASHTGTQS</sequence>
<comment type="caution">
    <text evidence="2">The sequence shown here is derived from an EMBL/GenBank/DDBJ whole genome shotgun (WGS) entry which is preliminary data.</text>
</comment>
<feature type="transmembrane region" description="Helical" evidence="1">
    <location>
        <begin position="20"/>
        <end position="40"/>
    </location>
</feature>
<name>A0A1Y1QGJ2_9GAMM</name>
<proteinExistence type="predicted"/>
<keyword evidence="1" id="KW-0472">Membrane</keyword>
<reference evidence="2 3" key="1">
    <citation type="submission" date="2017-01" db="EMBL/GenBank/DDBJ databases">
        <title>Novel large sulfur bacteria in the metagenomes of groundwater-fed chemosynthetic microbial mats in the Lake Huron basin.</title>
        <authorList>
            <person name="Sharrar A.M."/>
            <person name="Flood B.E."/>
            <person name="Bailey J.V."/>
            <person name="Jones D.S."/>
            <person name="Biddanda B."/>
            <person name="Ruberg S.A."/>
            <person name="Marcus D.N."/>
            <person name="Dick G.J."/>
        </authorList>
    </citation>
    <scope>NUCLEOTIDE SEQUENCE [LARGE SCALE GENOMIC DNA]</scope>
    <source>
        <strain evidence="2">A8</strain>
    </source>
</reference>
<gene>
    <name evidence="2" type="ORF">BWK73_34845</name>
</gene>
<keyword evidence="1" id="KW-1133">Transmembrane helix</keyword>